<dbReference type="GO" id="GO:0009982">
    <property type="term" value="F:pseudouridine synthase activity"/>
    <property type="evidence" value="ECO:0007669"/>
    <property type="project" value="InterPro"/>
</dbReference>
<name>A4N3N1_HAEIF</name>
<dbReference type="GO" id="GO:0140098">
    <property type="term" value="F:catalytic activity, acting on RNA"/>
    <property type="evidence" value="ECO:0007669"/>
    <property type="project" value="UniProtKB-ARBA"/>
</dbReference>
<organism evidence="1 2">
    <name type="scientific">Haemophilus influenzae R3021</name>
    <dbReference type="NCBI Taxonomy" id="375432"/>
    <lineage>
        <taxon>Bacteria</taxon>
        <taxon>Pseudomonadati</taxon>
        <taxon>Pseudomonadota</taxon>
        <taxon>Gammaproteobacteria</taxon>
        <taxon>Pasteurellales</taxon>
        <taxon>Pasteurellaceae</taxon>
        <taxon>Haemophilus</taxon>
    </lineage>
</organism>
<dbReference type="Proteomes" id="UP000003798">
    <property type="component" value="Unassembled WGS sequence"/>
</dbReference>
<protein>
    <submittedName>
        <fullName evidence="1">tRNA pseudouridine synthase C</fullName>
    </submittedName>
</protein>
<dbReference type="EMBL" id="AAZE01000005">
    <property type="protein sequence ID" value="EDJ91081.1"/>
    <property type="molecule type" value="Genomic_DNA"/>
</dbReference>
<evidence type="ECO:0000313" key="1">
    <source>
        <dbReference type="EMBL" id="EDJ91081.1"/>
    </source>
</evidence>
<accession>A4N3N1</accession>
<dbReference type="InterPro" id="IPR020103">
    <property type="entry name" value="PsdUridine_synth_cat_dom_sf"/>
</dbReference>
<evidence type="ECO:0000313" key="2">
    <source>
        <dbReference type="Proteomes" id="UP000003798"/>
    </source>
</evidence>
<dbReference type="SUPFAM" id="SSF55120">
    <property type="entry name" value="Pseudouridine synthase"/>
    <property type="match status" value="1"/>
</dbReference>
<gene>
    <name evidence="1" type="ORF">CGSHi22421_10082</name>
</gene>
<proteinExistence type="predicted"/>
<dbReference type="Gene3D" id="3.30.2350.10">
    <property type="entry name" value="Pseudouridine synthase"/>
    <property type="match status" value="1"/>
</dbReference>
<dbReference type="GO" id="GO:0001522">
    <property type="term" value="P:pseudouridine synthesis"/>
    <property type="evidence" value="ECO:0007669"/>
    <property type="project" value="InterPro"/>
</dbReference>
<dbReference type="AlphaFoldDB" id="A4N3N1"/>
<sequence length="72" mass="8376">MKHIFHPILGDTQYGDLHQNRALMSHLGCSRLFLHSDSLSFIHPITKEQITITAGLDEQWQQLMNQFGWENV</sequence>
<dbReference type="GO" id="GO:0003723">
    <property type="term" value="F:RNA binding"/>
    <property type="evidence" value="ECO:0007669"/>
    <property type="project" value="InterPro"/>
</dbReference>
<reference evidence="1 2" key="1">
    <citation type="journal article" date="2007" name="Genome Biol.">
        <title>Characterization and modeling of the Haemophilus influenzae core and supragenomes based on the complete genomic sequences of Rd and 12 clinical nontypeable strains.</title>
        <authorList>
            <person name="Hogg J.S."/>
            <person name="Hu F.Z."/>
            <person name="Janto B."/>
            <person name="Boissy R."/>
            <person name="Hayes J."/>
            <person name="Keefe R."/>
            <person name="Post J.C."/>
            <person name="Ehrlich G.D."/>
        </authorList>
    </citation>
    <scope>NUCLEOTIDE SEQUENCE [LARGE SCALE GENOMIC DNA]</scope>
    <source>
        <strain evidence="1 2">R3021</strain>
    </source>
</reference>
<dbReference type="GO" id="GO:0006396">
    <property type="term" value="P:RNA processing"/>
    <property type="evidence" value="ECO:0007669"/>
    <property type="project" value="UniProtKB-ARBA"/>
</dbReference>